<name>A0ABR9R0M5_9FIRM</name>
<dbReference type="InterPro" id="IPR003728">
    <property type="entry name" value="Ribosome_maturation_RimP"/>
</dbReference>
<gene>
    <name evidence="3" type="primary">rimP</name>
    <name evidence="5" type="ORF">INF35_02645</name>
</gene>
<dbReference type="SUPFAM" id="SSF74942">
    <property type="entry name" value="YhbC-like, C-terminal domain"/>
    <property type="match status" value="1"/>
</dbReference>
<dbReference type="PANTHER" id="PTHR33867:SF1">
    <property type="entry name" value="RIBOSOME MATURATION FACTOR RIMP"/>
    <property type="match status" value="1"/>
</dbReference>
<keyword evidence="6" id="KW-1185">Reference proteome</keyword>
<evidence type="ECO:0000259" key="4">
    <source>
        <dbReference type="Pfam" id="PF02576"/>
    </source>
</evidence>
<evidence type="ECO:0000313" key="5">
    <source>
        <dbReference type="EMBL" id="MBE5036689.1"/>
    </source>
</evidence>
<evidence type="ECO:0000313" key="6">
    <source>
        <dbReference type="Proteomes" id="UP000768567"/>
    </source>
</evidence>
<comment type="caution">
    <text evidence="5">The sequence shown here is derived from an EMBL/GenBank/DDBJ whole genome shotgun (WGS) entry which is preliminary data.</text>
</comment>
<comment type="subcellular location">
    <subcellularLocation>
        <location evidence="3">Cytoplasm</location>
    </subcellularLocation>
</comment>
<protein>
    <recommendedName>
        <fullName evidence="3">Ribosome maturation factor RimP</fullName>
    </recommendedName>
</protein>
<dbReference type="EMBL" id="JADCKC010000001">
    <property type="protein sequence ID" value="MBE5036689.1"/>
    <property type="molecule type" value="Genomic_DNA"/>
</dbReference>
<keyword evidence="1 3" id="KW-0963">Cytoplasm</keyword>
<dbReference type="Pfam" id="PF02576">
    <property type="entry name" value="RimP_N"/>
    <property type="match status" value="1"/>
</dbReference>
<sequence length="164" mass="18163">MEKAKKGQGTAGAAATVENLVRPTIESMGLRLWDVRFEKEGPDWFLRVLIDRDTPLDTDTCEEVSRAIDPILDEADPISQSYYLEVGSPGLGRRLNRPEHFAQLTGQKCLAHLIRPDAQGRREMSGKLLGLENGSVTLETEEGPVTFALDAASYVKLCDDEDLF</sequence>
<dbReference type="PANTHER" id="PTHR33867">
    <property type="entry name" value="RIBOSOME MATURATION FACTOR RIMP"/>
    <property type="match status" value="1"/>
</dbReference>
<dbReference type="InterPro" id="IPR035956">
    <property type="entry name" value="RimP_N_sf"/>
</dbReference>
<dbReference type="InterPro" id="IPR036847">
    <property type="entry name" value="RimP_C_sf"/>
</dbReference>
<reference evidence="5 6" key="1">
    <citation type="submission" date="2020-10" db="EMBL/GenBank/DDBJ databases">
        <title>ChiBAC.</title>
        <authorList>
            <person name="Zenner C."/>
            <person name="Hitch T.C.A."/>
            <person name="Clavel T."/>
        </authorList>
    </citation>
    <scope>NUCLEOTIDE SEQUENCE [LARGE SCALE GENOMIC DNA]</scope>
    <source>
        <strain evidence="5 6">DSM 109015</strain>
    </source>
</reference>
<comment type="function">
    <text evidence="3">Required for maturation of 30S ribosomal subunits.</text>
</comment>
<dbReference type="Gene3D" id="3.30.300.70">
    <property type="entry name" value="RimP-like superfamily, N-terminal"/>
    <property type="match status" value="1"/>
</dbReference>
<accession>A0ABR9R0M5</accession>
<evidence type="ECO:0000256" key="1">
    <source>
        <dbReference type="ARBA" id="ARBA00022490"/>
    </source>
</evidence>
<dbReference type="InterPro" id="IPR028998">
    <property type="entry name" value="RimP_C"/>
</dbReference>
<keyword evidence="2 3" id="KW-0690">Ribosome biogenesis</keyword>
<feature type="domain" description="Ribosome maturation factor RimP N-terminal" evidence="4">
    <location>
        <begin position="20"/>
        <end position="91"/>
    </location>
</feature>
<dbReference type="InterPro" id="IPR028989">
    <property type="entry name" value="RimP_N"/>
</dbReference>
<dbReference type="SUPFAM" id="SSF75420">
    <property type="entry name" value="YhbC-like, N-terminal domain"/>
    <property type="match status" value="1"/>
</dbReference>
<dbReference type="RefSeq" id="WP_193499981.1">
    <property type="nucleotide sequence ID" value="NZ_JADCKC010000001.1"/>
</dbReference>
<dbReference type="CDD" id="cd01734">
    <property type="entry name" value="YlxS_C"/>
    <property type="match status" value="1"/>
</dbReference>
<evidence type="ECO:0000256" key="3">
    <source>
        <dbReference type="HAMAP-Rule" id="MF_01077"/>
    </source>
</evidence>
<dbReference type="HAMAP" id="MF_01077">
    <property type="entry name" value="RimP"/>
    <property type="match status" value="1"/>
</dbReference>
<comment type="similarity">
    <text evidence="3">Belongs to the RimP family.</text>
</comment>
<dbReference type="Proteomes" id="UP000768567">
    <property type="component" value="Unassembled WGS sequence"/>
</dbReference>
<proteinExistence type="inferred from homology"/>
<evidence type="ECO:0000256" key="2">
    <source>
        <dbReference type="ARBA" id="ARBA00022517"/>
    </source>
</evidence>
<organism evidence="5 6">
    <name type="scientific">Gemmiger gallinarum</name>
    <dbReference type="NCBI Taxonomy" id="2779354"/>
    <lineage>
        <taxon>Bacteria</taxon>
        <taxon>Bacillati</taxon>
        <taxon>Bacillota</taxon>
        <taxon>Clostridia</taxon>
        <taxon>Eubacteriales</taxon>
        <taxon>Gemmiger</taxon>
    </lineage>
</organism>